<feature type="transmembrane region" description="Helical" evidence="2">
    <location>
        <begin position="83"/>
        <end position="101"/>
    </location>
</feature>
<gene>
    <name evidence="3" type="ORF">V5O48_009879</name>
</gene>
<dbReference type="Proteomes" id="UP001465976">
    <property type="component" value="Unassembled WGS sequence"/>
</dbReference>
<evidence type="ECO:0000313" key="4">
    <source>
        <dbReference type="Proteomes" id="UP001465976"/>
    </source>
</evidence>
<reference evidence="3 4" key="1">
    <citation type="submission" date="2024-02" db="EMBL/GenBank/DDBJ databases">
        <title>A draft genome for the cacao thread blight pathogen Marasmius crinis-equi.</title>
        <authorList>
            <person name="Cohen S.P."/>
            <person name="Baruah I.K."/>
            <person name="Amoako-Attah I."/>
            <person name="Bukari Y."/>
            <person name="Meinhardt L.W."/>
            <person name="Bailey B.A."/>
        </authorList>
    </citation>
    <scope>NUCLEOTIDE SEQUENCE [LARGE SCALE GENOMIC DNA]</scope>
    <source>
        <strain evidence="3 4">GH-76</strain>
    </source>
</reference>
<feature type="region of interest" description="Disordered" evidence="1">
    <location>
        <begin position="34"/>
        <end position="62"/>
    </location>
</feature>
<sequence length="121" mass="13464">MAARSLTRISRVFNHTPRLVLPTRQPGLPLAAQQVRRLTQQRSGNDPVDKPGDQNAPPGRRGSILEQMNTALDQMGATRGVKITIVIFLSIVGTLETMFYVKAAHRWLYPTGEEEVANDEK</sequence>
<organism evidence="3 4">
    <name type="scientific">Marasmius crinis-equi</name>
    <dbReference type="NCBI Taxonomy" id="585013"/>
    <lineage>
        <taxon>Eukaryota</taxon>
        <taxon>Fungi</taxon>
        <taxon>Dikarya</taxon>
        <taxon>Basidiomycota</taxon>
        <taxon>Agaricomycotina</taxon>
        <taxon>Agaricomycetes</taxon>
        <taxon>Agaricomycetidae</taxon>
        <taxon>Agaricales</taxon>
        <taxon>Marasmiineae</taxon>
        <taxon>Marasmiaceae</taxon>
        <taxon>Marasmius</taxon>
    </lineage>
</organism>
<keyword evidence="2" id="KW-1133">Transmembrane helix</keyword>
<dbReference type="EMBL" id="JBAHYK010000675">
    <property type="protein sequence ID" value="KAL0572085.1"/>
    <property type="molecule type" value="Genomic_DNA"/>
</dbReference>
<keyword evidence="2" id="KW-0812">Transmembrane</keyword>
<protein>
    <submittedName>
        <fullName evidence="3">Uncharacterized protein</fullName>
    </submittedName>
</protein>
<evidence type="ECO:0000313" key="3">
    <source>
        <dbReference type="EMBL" id="KAL0572085.1"/>
    </source>
</evidence>
<evidence type="ECO:0000256" key="1">
    <source>
        <dbReference type="SAM" id="MobiDB-lite"/>
    </source>
</evidence>
<comment type="caution">
    <text evidence="3">The sequence shown here is derived from an EMBL/GenBank/DDBJ whole genome shotgun (WGS) entry which is preliminary data.</text>
</comment>
<accession>A0ABR3FA29</accession>
<keyword evidence="4" id="KW-1185">Reference proteome</keyword>
<evidence type="ECO:0000256" key="2">
    <source>
        <dbReference type="SAM" id="Phobius"/>
    </source>
</evidence>
<proteinExistence type="predicted"/>
<name>A0ABR3FA29_9AGAR</name>
<keyword evidence="2" id="KW-0472">Membrane</keyword>